<dbReference type="OrthoDB" id="9780518at2"/>
<keyword evidence="3" id="KW-0503">Monooxygenase</keyword>
<protein>
    <submittedName>
        <fullName evidence="3">FMN-dependent alkanal monooxygenase</fullName>
    </submittedName>
</protein>
<dbReference type="PANTHER" id="PTHR30137:SF6">
    <property type="entry name" value="LUCIFERASE-LIKE MONOOXYGENASE"/>
    <property type="match status" value="1"/>
</dbReference>
<evidence type="ECO:0000313" key="4">
    <source>
        <dbReference type="Proteomes" id="UP000000657"/>
    </source>
</evidence>
<dbReference type="InterPro" id="IPR036661">
    <property type="entry name" value="Luciferase-like_sf"/>
</dbReference>
<dbReference type="eggNOG" id="COG2141">
    <property type="taxonomic scope" value="Bacteria"/>
</dbReference>
<gene>
    <name evidence="3" type="ordered locus">FRAAL4095</name>
</gene>
<dbReference type="GO" id="GO:0005829">
    <property type="term" value="C:cytosol"/>
    <property type="evidence" value="ECO:0007669"/>
    <property type="project" value="TreeGrafter"/>
</dbReference>
<dbReference type="Proteomes" id="UP000000657">
    <property type="component" value="Chromosome"/>
</dbReference>
<dbReference type="EMBL" id="CT573213">
    <property type="protein sequence ID" value="CAJ62737.1"/>
    <property type="molecule type" value="Genomic_DNA"/>
</dbReference>
<keyword evidence="3" id="KW-0560">Oxidoreductase</keyword>
<keyword evidence="4" id="KW-1185">Reference proteome</keyword>
<dbReference type="Pfam" id="PF00296">
    <property type="entry name" value="Bac_luciferase"/>
    <property type="match status" value="1"/>
</dbReference>
<dbReference type="CDD" id="cd00347">
    <property type="entry name" value="Flavin_utilizing_monoxygenases"/>
    <property type="match status" value="1"/>
</dbReference>
<dbReference type="InterPro" id="IPR050766">
    <property type="entry name" value="Bact_Lucif_Oxidored"/>
</dbReference>
<dbReference type="NCBIfam" id="TIGR03558">
    <property type="entry name" value="oxido_grp_1"/>
    <property type="match status" value="1"/>
</dbReference>
<evidence type="ECO:0000259" key="2">
    <source>
        <dbReference type="Pfam" id="PF00296"/>
    </source>
</evidence>
<proteinExistence type="predicted"/>
<dbReference type="RefSeq" id="WP_011605224.1">
    <property type="nucleotide sequence ID" value="NC_008278.1"/>
</dbReference>
<dbReference type="Gene3D" id="3.20.20.30">
    <property type="entry name" value="Luciferase-like domain"/>
    <property type="match status" value="1"/>
</dbReference>
<evidence type="ECO:0000313" key="3">
    <source>
        <dbReference type="EMBL" id="CAJ62737.1"/>
    </source>
</evidence>
<feature type="domain" description="Luciferase-like" evidence="2">
    <location>
        <begin position="19"/>
        <end position="302"/>
    </location>
</feature>
<dbReference type="HOGENOM" id="CLU_027853_9_0_11"/>
<organism evidence="3 4">
    <name type="scientific">Frankia alni (strain DSM 45986 / CECT 9034 / ACN14a)</name>
    <dbReference type="NCBI Taxonomy" id="326424"/>
    <lineage>
        <taxon>Bacteria</taxon>
        <taxon>Bacillati</taxon>
        <taxon>Actinomycetota</taxon>
        <taxon>Actinomycetes</taxon>
        <taxon>Frankiales</taxon>
        <taxon>Frankiaceae</taxon>
        <taxon>Frankia</taxon>
    </lineage>
</organism>
<dbReference type="InterPro" id="IPR019949">
    <property type="entry name" value="CmoO-like"/>
</dbReference>
<reference evidence="3 4" key="1">
    <citation type="journal article" date="2007" name="Genome Res.">
        <title>Genome characteristics of facultatively symbiotic Frankia sp. strains reflect host range and host plant biogeography.</title>
        <authorList>
            <person name="Normand P."/>
            <person name="Lapierre P."/>
            <person name="Tisa L.S."/>
            <person name="Gogarten J.P."/>
            <person name="Alloisio N."/>
            <person name="Bagnarol E."/>
            <person name="Bassi C.A."/>
            <person name="Berry A.M."/>
            <person name="Bickhart D.M."/>
            <person name="Choisne N."/>
            <person name="Couloux A."/>
            <person name="Cournoyer B."/>
            <person name="Cruveiller S."/>
            <person name="Daubin V."/>
            <person name="Demange N."/>
            <person name="Francino M.P."/>
            <person name="Goltsman E."/>
            <person name="Huang Y."/>
            <person name="Kopp O.R."/>
            <person name="Labarre L."/>
            <person name="Lapidus A."/>
            <person name="Lavire C."/>
            <person name="Marechal J."/>
            <person name="Martinez M."/>
            <person name="Mastronunzio J.E."/>
            <person name="Mullin B.C."/>
            <person name="Niemann J."/>
            <person name="Pujic P."/>
            <person name="Rawnsley T."/>
            <person name="Rouy Z."/>
            <person name="Schenowitz C."/>
            <person name="Sellstedt A."/>
            <person name="Tavares F."/>
            <person name="Tomkins J.P."/>
            <person name="Vallenet D."/>
            <person name="Valverde C."/>
            <person name="Wall L.G."/>
            <person name="Wang Y."/>
            <person name="Medigue C."/>
            <person name="Benson D.R."/>
        </authorList>
    </citation>
    <scope>NUCLEOTIDE SEQUENCE [LARGE SCALE GENOMIC DNA]</scope>
    <source>
        <strain evidence="4">DSM 45986 / CECT 9034 / ACN14a</strain>
    </source>
</reference>
<name>Q0RID3_FRAAA</name>
<comment type="similarity">
    <text evidence="1">To bacterial alkanal monooxygenase alpha and beta chains.</text>
</comment>
<sequence length="330" mass="35010">MVEPSFVSVHDTVPVWRSGTAADALRDTVDLARAVEALGYRRYWVAEHHSTPALATSAPAVLAGQILAATGTIRVGSGAVLLPNHAPYDVAEQFGVLGSLHPGRVDLGIGRAVGGSAAVGARLGDPRPRGFPAQLDELVGYFHRAGGPVQARAVPEPAVPPEFWLVGSSPSSAAFAGARGLPYVFAHTIVPGLAPVALDAYRKAFRPSVHLEHPRGAVSAIVVLADSDDRAHSLADAFVLGQIILRTTDPDTLLPTEEETRRHHFSSAEESFRRERIDPQLVGSLATVAPRFEALVRESGADEFFALSQIPGLEQRIRSYELLAKAAAAL</sequence>
<dbReference type="PANTHER" id="PTHR30137">
    <property type="entry name" value="LUCIFERASE-LIKE MONOOXYGENASE"/>
    <property type="match status" value="1"/>
</dbReference>
<dbReference type="GO" id="GO:0004497">
    <property type="term" value="F:monooxygenase activity"/>
    <property type="evidence" value="ECO:0007669"/>
    <property type="project" value="UniProtKB-KW"/>
</dbReference>
<dbReference type="SUPFAM" id="SSF51679">
    <property type="entry name" value="Bacterial luciferase-like"/>
    <property type="match status" value="1"/>
</dbReference>
<dbReference type="GO" id="GO:0016705">
    <property type="term" value="F:oxidoreductase activity, acting on paired donors, with incorporation or reduction of molecular oxygen"/>
    <property type="evidence" value="ECO:0007669"/>
    <property type="project" value="InterPro"/>
</dbReference>
<dbReference type="KEGG" id="fal:FRAAL4095"/>
<dbReference type="AlphaFoldDB" id="Q0RID3"/>
<accession>Q0RID3</accession>
<evidence type="ECO:0000256" key="1">
    <source>
        <dbReference type="ARBA" id="ARBA00007789"/>
    </source>
</evidence>
<dbReference type="InterPro" id="IPR011251">
    <property type="entry name" value="Luciferase-like_dom"/>
</dbReference>